<dbReference type="InterPro" id="IPR050161">
    <property type="entry name" value="Siro_Cobalamin_biosynth"/>
</dbReference>
<dbReference type="InterPro" id="IPR035996">
    <property type="entry name" value="4pyrrol_Methylase_sf"/>
</dbReference>
<dbReference type="InterPro" id="IPR006366">
    <property type="entry name" value="CobA/CysG_C"/>
</dbReference>
<organism evidence="7 8">
    <name type="scientific">Ornithinimicrobium kibberense</name>
    <dbReference type="NCBI Taxonomy" id="282060"/>
    <lineage>
        <taxon>Bacteria</taxon>
        <taxon>Bacillati</taxon>
        <taxon>Actinomycetota</taxon>
        <taxon>Actinomycetes</taxon>
        <taxon>Micrococcales</taxon>
        <taxon>Ornithinimicrobiaceae</taxon>
        <taxon>Ornithinimicrobium</taxon>
    </lineage>
</organism>
<dbReference type="PIRSF" id="PIRSF036426">
    <property type="entry name" value="Sirohaem_synth"/>
    <property type="match status" value="1"/>
</dbReference>
<dbReference type="InterPro" id="IPR014777">
    <property type="entry name" value="4pyrrole_Mease_sub1"/>
</dbReference>
<dbReference type="Pfam" id="PF00590">
    <property type="entry name" value="TP_methylase"/>
    <property type="match status" value="1"/>
</dbReference>
<accession>A0ABV5V614</accession>
<dbReference type="EMBL" id="JBHMAX010000024">
    <property type="protein sequence ID" value="MFB9733138.1"/>
    <property type="molecule type" value="Genomic_DNA"/>
</dbReference>
<comment type="caution">
    <text evidence="7">The sequence shown here is derived from an EMBL/GenBank/DDBJ whole genome shotgun (WGS) entry which is preliminary data.</text>
</comment>
<evidence type="ECO:0000256" key="4">
    <source>
        <dbReference type="ARBA" id="ARBA00022691"/>
    </source>
</evidence>
<dbReference type="PANTHER" id="PTHR45790">
    <property type="entry name" value="SIROHEME SYNTHASE-RELATED"/>
    <property type="match status" value="1"/>
</dbReference>
<feature type="domain" description="Tetrapyrrole methylase" evidence="6">
    <location>
        <begin position="171"/>
        <end position="374"/>
    </location>
</feature>
<evidence type="ECO:0000256" key="5">
    <source>
        <dbReference type="ARBA" id="ARBA00023244"/>
    </source>
</evidence>
<dbReference type="SUPFAM" id="SSF51735">
    <property type="entry name" value="NAD(P)-binding Rossmann-fold domains"/>
    <property type="match status" value="1"/>
</dbReference>
<protein>
    <recommendedName>
        <fullName evidence="1">uroporphyrinogen-III C-methyltransferase</fullName>
        <ecNumber evidence="1">2.1.1.107</ecNumber>
    </recommendedName>
</protein>
<dbReference type="Gene3D" id="3.30.950.10">
    <property type="entry name" value="Methyltransferase, Cobalt-precorrin-4 Transmethylase, Domain 2"/>
    <property type="match status" value="1"/>
</dbReference>
<dbReference type="InterPro" id="IPR036291">
    <property type="entry name" value="NAD(P)-bd_dom_sf"/>
</dbReference>
<dbReference type="Proteomes" id="UP001589613">
    <property type="component" value="Unassembled WGS sequence"/>
</dbReference>
<keyword evidence="4" id="KW-0949">S-adenosyl-L-methionine</keyword>
<dbReference type="InterPro" id="IPR000878">
    <property type="entry name" value="4pyrrol_Mease"/>
</dbReference>
<evidence type="ECO:0000259" key="6">
    <source>
        <dbReference type="Pfam" id="PF00590"/>
    </source>
</evidence>
<evidence type="ECO:0000256" key="3">
    <source>
        <dbReference type="ARBA" id="ARBA00022679"/>
    </source>
</evidence>
<name>A0ABV5V614_9MICO</name>
<evidence type="ECO:0000256" key="1">
    <source>
        <dbReference type="ARBA" id="ARBA00012162"/>
    </source>
</evidence>
<dbReference type="RefSeq" id="WP_238330350.1">
    <property type="nucleotide sequence ID" value="NZ_JBHMAX010000024.1"/>
</dbReference>
<dbReference type="NCBIfam" id="NF004790">
    <property type="entry name" value="PRK06136.1"/>
    <property type="match status" value="1"/>
</dbReference>
<dbReference type="InterPro" id="IPR012409">
    <property type="entry name" value="Sirohaem_synth"/>
</dbReference>
<sequence>MSPGLTLLGLDLRGRRVVAVGGGPVSARRVLDLAEDGAQVSVVAPELCPDLAAAVARRQVGWVPRPYAGPGDLAGAWLVHTATGQDRVDDRVAHDAAGSRIFCVRAGAPARGTARVPARGRVATQDGPLQVAVHAGGDPRRSVTARDAVLTHLGSGSVDLRARRPRRTGWVALVGAGPGDEQLVTARASALLAQADVVVTDRLVPRGLLARLPADVRVVDVGKTSGSHPVPQHEINQILVEEARAGRAVVRLKGGDPYVLGRGGEERLACEAAGVEVEVVPGISSAVAVPAAAGIPVTHRGLARGYTVVTGHDELPALPTGGDHTLVVLMGVATLRRTAALLVEHGRSPAMPVAVVESGCTPQQRVTVGTLADIADRAEAVGVASPAVVVVGDVVRLSHARTGAGTMPAGVLDLGGEVALGVRPSLRVGAVA</sequence>
<keyword evidence="3 7" id="KW-0808">Transferase</keyword>
<dbReference type="PANTHER" id="PTHR45790:SF3">
    <property type="entry name" value="S-ADENOSYL-L-METHIONINE-DEPENDENT UROPORPHYRINOGEN III METHYLTRANSFERASE, CHLOROPLASTIC"/>
    <property type="match status" value="1"/>
</dbReference>
<reference evidence="7 8" key="1">
    <citation type="submission" date="2024-09" db="EMBL/GenBank/DDBJ databases">
        <authorList>
            <person name="Sun Q."/>
            <person name="Mori K."/>
        </authorList>
    </citation>
    <scope>NUCLEOTIDE SEQUENCE [LARGE SCALE GENOMIC DNA]</scope>
    <source>
        <strain evidence="7 8">JCM 12763</strain>
    </source>
</reference>
<dbReference type="GO" id="GO:0032259">
    <property type="term" value="P:methylation"/>
    <property type="evidence" value="ECO:0007669"/>
    <property type="project" value="UniProtKB-KW"/>
</dbReference>
<dbReference type="SUPFAM" id="SSF53790">
    <property type="entry name" value="Tetrapyrrole methylase"/>
    <property type="match status" value="1"/>
</dbReference>
<dbReference type="NCBIfam" id="TIGR01469">
    <property type="entry name" value="cobA_cysG_Cterm"/>
    <property type="match status" value="1"/>
</dbReference>
<dbReference type="CDD" id="cd11642">
    <property type="entry name" value="SUMT"/>
    <property type="match status" value="1"/>
</dbReference>
<evidence type="ECO:0000256" key="2">
    <source>
        <dbReference type="ARBA" id="ARBA00022603"/>
    </source>
</evidence>
<keyword evidence="8" id="KW-1185">Reference proteome</keyword>
<dbReference type="GO" id="GO:0004851">
    <property type="term" value="F:uroporphyrin-III C-methyltransferase activity"/>
    <property type="evidence" value="ECO:0007669"/>
    <property type="project" value="UniProtKB-EC"/>
</dbReference>
<dbReference type="Gene3D" id="3.40.50.720">
    <property type="entry name" value="NAD(P)-binding Rossmann-like Domain"/>
    <property type="match status" value="1"/>
</dbReference>
<keyword evidence="5" id="KW-0627">Porphyrin biosynthesis</keyword>
<dbReference type="Gene3D" id="3.40.1010.10">
    <property type="entry name" value="Cobalt-precorrin-4 Transmethylase, Domain 1"/>
    <property type="match status" value="1"/>
</dbReference>
<dbReference type="InterPro" id="IPR014776">
    <property type="entry name" value="4pyrrole_Mease_sub2"/>
</dbReference>
<keyword evidence="2 7" id="KW-0489">Methyltransferase</keyword>
<proteinExistence type="predicted"/>
<evidence type="ECO:0000313" key="7">
    <source>
        <dbReference type="EMBL" id="MFB9733138.1"/>
    </source>
</evidence>
<dbReference type="Pfam" id="PF13241">
    <property type="entry name" value="NAD_binding_7"/>
    <property type="match status" value="1"/>
</dbReference>
<gene>
    <name evidence="7" type="primary">cobA</name>
    <name evidence="7" type="ORF">ACFFN0_13895</name>
</gene>
<dbReference type="EC" id="2.1.1.107" evidence="1"/>
<evidence type="ECO:0000313" key="8">
    <source>
        <dbReference type="Proteomes" id="UP001589613"/>
    </source>
</evidence>